<accession>A0A8R7RAQ1</accession>
<evidence type="ECO:0000256" key="1">
    <source>
        <dbReference type="SAM" id="MobiDB-lite"/>
    </source>
</evidence>
<feature type="region of interest" description="Disordered" evidence="1">
    <location>
        <begin position="1"/>
        <end position="33"/>
    </location>
</feature>
<name>A0A8R7RAQ1_TRIUA</name>
<dbReference type="Proteomes" id="UP000015106">
    <property type="component" value="Unassembled WGS sequence"/>
</dbReference>
<proteinExistence type="predicted"/>
<dbReference type="Gramene" id="TuG1812S0002404900.01.T04">
    <property type="protein sequence ID" value="TuG1812S0002404900.01.T04"/>
    <property type="gene ID" value="TuG1812S0002404900.01"/>
</dbReference>
<dbReference type="EnsemblPlants" id="TuG1812S0002404900.01.T01">
    <property type="protein sequence ID" value="TuG1812S0002404900.01.T01"/>
    <property type="gene ID" value="TuG1812S0002404900.01"/>
</dbReference>
<evidence type="ECO:0000313" key="3">
    <source>
        <dbReference type="Proteomes" id="UP000015106"/>
    </source>
</evidence>
<organism evidence="2 3">
    <name type="scientific">Triticum urartu</name>
    <name type="common">Red wild einkorn</name>
    <name type="synonym">Crithodium urartu</name>
    <dbReference type="NCBI Taxonomy" id="4572"/>
    <lineage>
        <taxon>Eukaryota</taxon>
        <taxon>Viridiplantae</taxon>
        <taxon>Streptophyta</taxon>
        <taxon>Embryophyta</taxon>
        <taxon>Tracheophyta</taxon>
        <taxon>Spermatophyta</taxon>
        <taxon>Magnoliopsida</taxon>
        <taxon>Liliopsida</taxon>
        <taxon>Poales</taxon>
        <taxon>Poaceae</taxon>
        <taxon>BOP clade</taxon>
        <taxon>Pooideae</taxon>
        <taxon>Triticodae</taxon>
        <taxon>Triticeae</taxon>
        <taxon>Triticinae</taxon>
        <taxon>Triticum</taxon>
    </lineage>
</organism>
<dbReference type="Gramene" id="TuG1812S0002404900.01.T01">
    <property type="protein sequence ID" value="TuG1812S0002404900.01.T01"/>
    <property type="gene ID" value="TuG1812S0002404900.01"/>
</dbReference>
<protein>
    <submittedName>
        <fullName evidence="2">Uncharacterized protein</fullName>
    </submittedName>
</protein>
<evidence type="ECO:0000313" key="2">
    <source>
        <dbReference type="EnsemblPlants" id="TuG1812S0002404900.01.T04"/>
    </source>
</evidence>
<dbReference type="EnsemblPlants" id="TuG1812S0002404900.01.T04">
    <property type="protein sequence ID" value="TuG1812S0002404900.01.T04"/>
    <property type="gene ID" value="TuG1812S0002404900.01"/>
</dbReference>
<reference evidence="3" key="1">
    <citation type="journal article" date="2013" name="Nature">
        <title>Draft genome of the wheat A-genome progenitor Triticum urartu.</title>
        <authorList>
            <person name="Ling H.Q."/>
            <person name="Zhao S."/>
            <person name="Liu D."/>
            <person name="Wang J."/>
            <person name="Sun H."/>
            <person name="Zhang C."/>
            <person name="Fan H."/>
            <person name="Li D."/>
            <person name="Dong L."/>
            <person name="Tao Y."/>
            <person name="Gao C."/>
            <person name="Wu H."/>
            <person name="Li Y."/>
            <person name="Cui Y."/>
            <person name="Guo X."/>
            <person name="Zheng S."/>
            <person name="Wang B."/>
            <person name="Yu K."/>
            <person name="Liang Q."/>
            <person name="Yang W."/>
            <person name="Lou X."/>
            <person name="Chen J."/>
            <person name="Feng M."/>
            <person name="Jian J."/>
            <person name="Zhang X."/>
            <person name="Luo G."/>
            <person name="Jiang Y."/>
            <person name="Liu J."/>
            <person name="Wang Z."/>
            <person name="Sha Y."/>
            <person name="Zhang B."/>
            <person name="Wu H."/>
            <person name="Tang D."/>
            <person name="Shen Q."/>
            <person name="Xue P."/>
            <person name="Zou S."/>
            <person name="Wang X."/>
            <person name="Liu X."/>
            <person name="Wang F."/>
            <person name="Yang Y."/>
            <person name="An X."/>
            <person name="Dong Z."/>
            <person name="Zhang K."/>
            <person name="Zhang X."/>
            <person name="Luo M.C."/>
            <person name="Dvorak J."/>
            <person name="Tong Y."/>
            <person name="Wang J."/>
            <person name="Yang H."/>
            <person name="Li Z."/>
            <person name="Wang D."/>
            <person name="Zhang A."/>
            <person name="Wang J."/>
        </authorList>
    </citation>
    <scope>NUCLEOTIDE SEQUENCE</scope>
    <source>
        <strain evidence="3">cv. G1812</strain>
    </source>
</reference>
<dbReference type="AlphaFoldDB" id="A0A8R7RAQ1"/>
<keyword evidence="3" id="KW-1185">Reference proteome</keyword>
<sequence>LTSPCSRRGLSSPRRHRPAITSPAPHRLASDRLLPSPLHSSYGRGGWRCFAPLTPFYHPVMCKCTQISRQVWRRRATLMGYDSSTLAVAAGNGECTDGRAAARANGVDSD</sequence>
<reference evidence="2" key="2">
    <citation type="submission" date="2022-06" db="UniProtKB">
        <authorList>
            <consortium name="EnsemblPlants"/>
        </authorList>
    </citation>
    <scope>IDENTIFICATION</scope>
</reference>